<evidence type="ECO:0000256" key="1">
    <source>
        <dbReference type="SAM" id="MobiDB-lite"/>
    </source>
</evidence>
<protein>
    <submittedName>
        <fullName evidence="3">NERD domain-containing protein</fullName>
    </submittedName>
</protein>
<evidence type="ECO:0000313" key="3">
    <source>
        <dbReference type="EMBL" id="HJC88693.1"/>
    </source>
</evidence>
<dbReference type="Pfam" id="PF08378">
    <property type="entry name" value="NERD"/>
    <property type="match status" value="1"/>
</dbReference>
<dbReference type="InterPro" id="IPR011528">
    <property type="entry name" value="NERD"/>
</dbReference>
<organism evidence="3 4">
    <name type="scientific">Candidatus Eisenbergiella intestinigallinarum</name>
    <dbReference type="NCBI Taxonomy" id="2838549"/>
    <lineage>
        <taxon>Bacteria</taxon>
        <taxon>Bacillati</taxon>
        <taxon>Bacillota</taxon>
        <taxon>Clostridia</taxon>
        <taxon>Lachnospirales</taxon>
        <taxon>Lachnospiraceae</taxon>
        <taxon>Eisenbergiella</taxon>
    </lineage>
</organism>
<feature type="domain" description="NERD" evidence="2">
    <location>
        <begin position="68"/>
        <end position="155"/>
    </location>
</feature>
<feature type="region of interest" description="Disordered" evidence="1">
    <location>
        <begin position="213"/>
        <end position="237"/>
    </location>
</feature>
<reference evidence="3" key="2">
    <citation type="submission" date="2021-04" db="EMBL/GenBank/DDBJ databases">
        <authorList>
            <person name="Gilroy R."/>
        </authorList>
    </citation>
    <scope>NUCLEOTIDE SEQUENCE</scope>
    <source>
        <strain evidence="3">ChiBcec1-1630</strain>
    </source>
</reference>
<sequence length="237" mass="27177">MISWLVLILMAVYFYHGYLSRRLDRRKLSHSSYYDVAYGGEKKCVDQAAAILKDVGGYGKLMLDWHYLSENGPASADVILLHETGVYVLETKDYGGWISGNPEDEYWVQTLETGKYTSCQNYFYNPFLKLSGCIECMKKELPDMKWLPYYSLAVFGGGCELENAGLSDGERKIIYLKQLSYTMYGMIRSSRKFLSRQVIDEIYDRLQGRETTETGLDKSPRLDYSKNRPDGRKAVSG</sequence>
<dbReference type="EMBL" id="DWVS01000303">
    <property type="protein sequence ID" value="HJC88693.1"/>
    <property type="molecule type" value="Genomic_DNA"/>
</dbReference>
<evidence type="ECO:0000313" key="4">
    <source>
        <dbReference type="Proteomes" id="UP000823922"/>
    </source>
</evidence>
<proteinExistence type="predicted"/>
<comment type="caution">
    <text evidence="3">The sequence shown here is derived from an EMBL/GenBank/DDBJ whole genome shotgun (WGS) entry which is preliminary data.</text>
</comment>
<accession>A0A9D2TT94</accession>
<name>A0A9D2TT94_9FIRM</name>
<evidence type="ECO:0000259" key="2">
    <source>
        <dbReference type="Pfam" id="PF08378"/>
    </source>
</evidence>
<dbReference type="AlphaFoldDB" id="A0A9D2TT94"/>
<dbReference type="Proteomes" id="UP000823922">
    <property type="component" value="Unassembled WGS sequence"/>
</dbReference>
<gene>
    <name evidence="3" type="ORF">H9926_11840</name>
</gene>
<reference evidence="3" key="1">
    <citation type="journal article" date="2021" name="PeerJ">
        <title>Extensive microbial diversity within the chicken gut microbiome revealed by metagenomics and culture.</title>
        <authorList>
            <person name="Gilroy R."/>
            <person name="Ravi A."/>
            <person name="Getino M."/>
            <person name="Pursley I."/>
            <person name="Horton D.L."/>
            <person name="Alikhan N.F."/>
            <person name="Baker D."/>
            <person name="Gharbi K."/>
            <person name="Hall N."/>
            <person name="Watson M."/>
            <person name="Adriaenssens E.M."/>
            <person name="Foster-Nyarko E."/>
            <person name="Jarju S."/>
            <person name="Secka A."/>
            <person name="Antonio M."/>
            <person name="Oren A."/>
            <person name="Chaudhuri R.R."/>
            <person name="La Ragione R."/>
            <person name="Hildebrand F."/>
            <person name="Pallen M.J."/>
        </authorList>
    </citation>
    <scope>NUCLEOTIDE SEQUENCE</scope>
    <source>
        <strain evidence="3">ChiBcec1-1630</strain>
    </source>
</reference>